<organism evidence="2 3">
    <name type="scientific">Pseudogymnoascus destructans (strain ATCC MYA-4855 / 20631-21)</name>
    <name type="common">Bat white-nose syndrome fungus</name>
    <name type="synonym">Geomyces destructans</name>
    <dbReference type="NCBI Taxonomy" id="658429"/>
    <lineage>
        <taxon>Eukaryota</taxon>
        <taxon>Fungi</taxon>
        <taxon>Dikarya</taxon>
        <taxon>Ascomycota</taxon>
        <taxon>Pezizomycotina</taxon>
        <taxon>Leotiomycetes</taxon>
        <taxon>Thelebolales</taxon>
        <taxon>Thelebolaceae</taxon>
        <taxon>Pseudogymnoascus</taxon>
    </lineage>
</organism>
<sequence length="431" mass="48078">MSKKPTSNIPQDNDGQLPRMTTRQTTAAATTAGPSEDIPSRMDHLEAQIQEVKDLLVILSASQTRIPSTPPVDAPIPTDEVTEQRTPRTRNTPETVQLPALQNTRSPSIPGSSRMHTEDPPNRYKKSTISEKILPLSDGDHYLTDVSRRALIWGTTTGLVKTYLEPQYLSATHGLRSAEEMMDLLGSYYLTGNETEQARNLFDDLQMGEKGHASETFPAFKARFQSAAITGQVSESEWFRYMWNKLTPQFRSRVAIIKNQWNGEYQTMGEGSFLGLRKCDLRGLDLRELLGGTQFLVDMTLSMNGLGVQTKSLADTGANGYLVINKPFAIRLSKALQSPIRKLPYSVPIRGFQRKIQGHVSEYIRLHLTVEGRRIYNCPFILLDLGAQDVIIGKKLFSCFRILLDSANSRRMRIAGISQSTAKTDAAQADV</sequence>
<reference evidence="3" key="1">
    <citation type="submission" date="2010-09" db="EMBL/GenBank/DDBJ databases">
        <title>The genome sequence of Geomyces destructans 20631-21.</title>
        <authorList>
            <consortium name="The Broad Institute Genome Sequencing Platform"/>
            <person name="Cuomo C.A."/>
            <person name="Blehert D.S."/>
            <person name="Lorch J.M."/>
            <person name="Young S.K."/>
            <person name="Zeng Q."/>
            <person name="Gargeya S."/>
            <person name="Fitzgerald M."/>
            <person name="Haas B."/>
            <person name="Abouelleil A."/>
            <person name="Alvarado L."/>
            <person name="Arachchi H.M."/>
            <person name="Berlin A."/>
            <person name="Brown A."/>
            <person name="Chapman S.B."/>
            <person name="Chen Z."/>
            <person name="Dunbar C."/>
            <person name="Freedman E."/>
            <person name="Gearin G."/>
            <person name="Gellesch M."/>
            <person name="Goldberg J."/>
            <person name="Griggs A."/>
            <person name="Gujja S."/>
            <person name="Heiman D."/>
            <person name="Howarth C."/>
            <person name="Larson L."/>
            <person name="Lui A."/>
            <person name="MacDonald P.J.P."/>
            <person name="Montmayeur A."/>
            <person name="Murphy C."/>
            <person name="Neiman D."/>
            <person name="Pearson M."/>
            <person name="Priest M."/>
            <person name="Roberts A."/>
            <person name="Saif S."/>
            <person name="Shea T."/>
            <person name="Shenoy N."/>
            <person name="Sisk P."/>
            <person name="Stolte C."/>
            <person name="Sykes S."/>
            <person name="Wortman J."/>
            <person name="Nusbaum C."/>
            <person name="Birren B."/>
        </authorList>
    </citation>
    <scope>NUCLEOTIDE SEQUENCE [LARGE SCALE GENOMIC DNA]</scope>
    <source>
        <strain evidence="3">ATCC MYA-4855 / 20631-21</strain>
    </source>
</reference>
<dbReference type="InterPro" id="IPR021109">
    <property type="entry name" value="Peptidase_aspartic_dom_sf"/>
</dbReference>
<dbReference type="EMBL" id="GL573641">
    <property type="protein sequence ID" value="ELR08311.1"/>
    <property type="molecule type" value="Genomic_DNA"/>
</dbReference>
<dbReference type="Proteomes" id="UP000011064">
    <property type="component" value="Unassembled WGS sequence"/>
</dbReference>
<dbReference type="HOGENOM" id="CLU_636351_0_0_1"/>
<gene>
    <name evidence="2" type="ORF">GMDG_08629</name>
</gene>
<evidence type="ECO:0000256" key="1">
    <source>
        <dbReference type="SAM" id="MobiDB-lite"/>
    </source>
</evidence>
<keyword evidence="3" id="KW-1185">Reference proteome</keyword>
<dbReference type="CDD" id="cd00303">
    <property type="entry name" value="retropepsin_like"/>
    <property type="match status" value="1"/>
</dbReference>
<dbReference type="VEuPathDB" id="FungiDB:GMDG_08629"/>
<protein>
    <submittedName>
        <fullName evidence="2">Uncharacterized protein</fullName>
    </submittedName>
</protein>
<name>L8G8G2_PSED2</name>
<dbReference type="InParanoid" id="L8G8G2"/>
<feature type="compositionally biased region" description="Polar residues" evidence="1">
    <location>
        <begin position="89"/>
        <end position="111"/>
    </location>
</feature>
<feature type="region of interest" description="Disordered" evidence="1">
    <location>
        <begin position="65"/>
        <end position="124"/>
    </location>
</feature>
<feature type="compositionally biased region" description="Low complexity" evidence="1">
    <location>
        <begin position="21"/>
        <end position="32"/>
    </location>
</feature>
<proteinExistence type="predicted"/>
<evidence type="ECO:0000313" key="2">
    <source>
        <dbReference type="EMBL" id="ELR08311.1"/>
    </source>
</evidence>
<evidence type="ECO:0000313" key="3">
    <source>
        <dbReference type="Proteomes" id="UP000011064"/>
    </source>
</evidence>
<feature type="region of interest" description="Disordered" evidence="1">
    <location>
        <begin position="1"/>
        <end position="39"/>
    </location>
</feature>
<feature type="compositionally biased region" description="Polar residues" evidence="1">
    <location>
        <begin position="1"/>
        <end position="14"/>
    </location>
</feature>
<dbReference type="AlphaFoldDB" id="L8G8G2"/>
<accession>L8G8G2</accession>
<dbReference type="Gene3D" id="2.40.70.10">
    <property type="entry name" value="Acid Proteases"/>
    <property type="match status" value="1"/>
</dbReference>
<dbReference type="STRING" id="658429.L8G8G2"/>